<name>A0A2L2XGF9_9FIRM</name>
<gene>
    <name evidence="10" type="ORF">DCCM_4408</name>
</gene>
<feature type="transmembrane region" description="Helical" evidence="9">
    <location>
        <begin position="140"/>
        <end position="162"/>
    </location>
</feature>
<dbReference type="Proteomes" id="UP000239549">
    <property type="component" value="Unassembled WGS sequence"/>
</dbReference>
<keyword evidence="3" id="KW-1003">Cell membrane</keyword>
<proteinExistence type="inferred from homology"/>
<evidence type="ECO:0000256" key="6">
    <source>
        <dbReference type="ARBA" id="ARBA00022989"/>
    </source>
</evidence>
<dbReference type="InterPro" id="IPR001851">
    <property type="entry name" value="ABC_transp_permease"/>
</dbReference>
<protein>
    <submittedName>
        <fullName evidence="10">Branched-chain amino acid transport system permease protein LivH</fullName>
    </submittedName>
</protein>
<dbReference type="EMBL" id="BFAV01000157">
    <property type="protein sequence ID" value="GBF35285.1"/>
    <property type="molecule type" value="Genomic_DNA"/>
</dbReference>
<comment type="caution">
    <text evidence="10">The sequence shown here is derived from an EMBL/GenBank/DDBJ whole genome shotgun (WGS) entry which is preliminary data.</text>
</comment>
<evidence type="ECO:0000256" key="7">
    <source>
        <dbReference type="ARBA" id="ARBA00023136"/>
    </source>
</evidence>
<evidence type="ECO:0000256" key="1">
    <source>
        <dbReference type="ARBA" id="ARBA00004651"/>
    </source>
</evidence>
<keyword evidence="7 9" id="KW-0472">Membrane</keyword>
<feature type="transmembrane region" description="Helical" evidence="9">
    <location>
        <begin position="42"/>
        <end position="59"/>
    </location>
</feature>
<dbReference type="InterPro" id="IPR052157">
    <property type="entry name" value="BCAA_transport_permease"/>
</dbReference>
<organism evidence="10 11">
    <name type="scientific">Desulfocucumis palustris</name>
    <dbReference type="NCBI Taxonomy" id="1898651"/>
    <lineage>
        <taxon>Bacteria</taxon>
        <taxon>Bacillati</taxon>
        <taxon>Bacillota</taxon>
        <taxon>Clostridia</taxon>
        <taxon>Eubacteriales</taxon>
        <taxon>Desulfocucumaceae</taxon>
        <taxon>Desulfocucumis</taxon>
    </lineage>
</organism>
<keyword evidence="5" id="KW-0029">Amino-acid transport</keyword>
<sequence length="290" mass="31402">MELLIQTIINGLLIGGIYITISAGFTLCFGVLHVIDFAVGEWVMLGAFITFIISTSTHIDPFLLLPLIFVMFFIAGYLLQPTLQRVITKNKSNALLMALAFTFGISVLFKGAALTIWGFNERNLVTILSGKSISLLGINIPSLRLGTFVFAIIITIVFLWFLQKTRFGLAVRAAAERQDVAGLMGIDSNMINKVVYAIYTGLTACSGALIGAIFSINTEMGVRYTIFAFFVVVAGGLGSIEGAIVAGILLGLLNSFISVYIGGQYVFLVLFLFLYLILLAKPKGLLGKGW</sequence>
<feature type="transmembrane region" description="Helical" evidence="9">
    <location>
        <begin position="95"/>
        <end position="120"/>
    </location>
</feature>
<evidence type="ECO:0000313" key="11">
    <source>
        <dbReference type="Proteomes" id="UP000239549"/>
    </source>
</evidence>
<feature type="transmembrane region" description="Helical" evidence="9">
    <location>
        <begin position="259"/>
        <end position="280"/>
    </location>
</feature>
<dbReference type="GO" id="GO:0005886">
    <property type="term" value="C:plasma membrane"/>
    <property type="evidence" value="ECO:0007669"/>
    <property type="project" value="UniProtKB-SubCell"/>
</dbReference>
<feature type="transmembrane region" description="Helical" evidence="9">
    <location>
        <begin position="12"/>
        <end position="35"/>
    </location>
</feature>
<feature type="transmembrane region" description="Helical" evidence="9">
    <location>
        <begin position="194"/>
        <end position="214"/>
    </location>
</feature>
<reference evidence="11" key="1">
    <citation type="submission" date="2018-02" db="EMBL/GenBank/DDBJ databases">
        <title>Genome sequence of Desulfocucumis palustris strain NAW-5.</title>
        <authorList>
            <person name="Watanabe M."/>
            <person name="Kojima H."/>
            <person name="Fukui M."/>
        </authorList>
    </citation>
    <scope>NUCLEOTIDE SEQUENCE [LARGE SCALE GENOMIC DNA]</scope>
    <source>
        <strain evidence="11">NAW-5</strain>
    </source>
</reference>
<dbReference type="GO" id="GO:0006865">
    <property type="term" value="P:amino acid transport"/>
    <property type="evidence" value="ECO:0007669"/>
    <property type="project" value="UniProtKB-KW"/>
</dbReference>
<accession>A0A2L2XGF9</accession>
<evidence type="ECO:0000256" key="8">
    <source>
        <dbReference type="ARBA" id="ARBA00037998"/>
    </source>
</evidence>
<comment type="subcellular location">
    <subcellularLocation>
        <location evidence="1">Cell membrane</location>
        <topology evidence="1">Multi-pass membrane protein</topology>
    </subcellularLocation>
</comment>
<evidence type="ECO:0000256" key="5">
    <source>
        <dbReference type="ARBA" id="ARBA00022970"/>
    </source>
</evidence>
<dbReference type="PANTHER" id="PTHR11795">
    <property type="entry name" value="BRANCHED-CHAIN AMINO ACID TRANSPORT SYSTEM PERMEASE PROTEIN LIVH"/>
    <property type="match status" value="1"/>
</dbReference>
<feature type="transmembrane region" description="Helical" evidence="9">
    <location>
        <begin position="65"/>
        <end position="83"/>
    </location>
</feature>
<comment type="similarity">
    <text evidence="8">Belongs to the binding-protein-dependent transport system permease family. LivHM subfamily.</text>
</comment>
<dbReference type="OrthoDB" id="9807115at2"/>
<dbReference type="Pfam" id="PF02653">
    <property type="entry name" value="BPD_transp_2"/>
    <property type="match status" value="1"/>
</dbReference>
<evidence type="ECO:0000256" key="9">
    <source>
        <dbReference type="SAM" id="Phobius"/>
    </source>
</evidence>
<dbReference type="CDD" id="cd06582">
    <property type="entry name" value="TM_PBP1_LivH_like"/>
    <property type="match status" value="1"/>
</dbReference>
<keyword evidence="6 9" id="KW-1133">Transmembrane helix</keyword>
<keyword evidence="2" id="KW-0813">Transport</keyword>
<keyword evidence="11" id="KW-1185">Reference proteome</keyword>
<dbReference type="AlphaFoldDB" id="A0A2L2XGF9"/>
<evidence type="ECO:0000256" key="4">
    <source>
        <dbReference type="ARBA" id="ARBA00022692"/>
    </source>
</evidence>
<dbReference type="GO" id="GO:0022857">
    <property type="term" value="F:transmembrane transporter activity"/>
    <property type="evidence" value="ECO:0007669"/>
    <property type="project" value="InterPro"/>
</dbReference>
<dbReference type="PANTHER" id="PTHR11795:SF445">
    <property type="entry name" value="AMINO ACID ABC TRANSPORTER PERMEASE PROTEIN"/>
    <property type="match status" value="1"/>
</dbReference>
<feature type="transmembrane region" description="Helical" evidence="9">
    <location>
        <begin position="226"/>
        <end position="252"/>
    </location>
</feature>
<keyword evidence="4 9" id="KW-0812">Transmembrane</keyword>
<evidence type="ECO:0000256" key="2">
    <source>
        <dbReference type="ARBA" id="ARBA00022448"/>
    </source>
</evidence>
<dbReference type="RefSeq" id="WP_104373351.1">
    <property type="nucleotide sequence ID" value="NZ_BFAV01000157.1"/>
</dbReference>
<evidence type="ECO:0000256" key="3">
    <source>
        <dbReference type="ARBA" id="ARBA00022475"/>
    </source>
</evidence>
<evidence type="ECO:0000313" key="10">
    <source>
        <dbReference type="EMBL" id="GBF35285.1"/>
    </source>
</evidence>